<keyword evidence="4" id="KW-1185">Reference proteome</keyword>
<keyword evidence="1" id="KW-0175">Coiled coil</keyword>
<protein>
    <submittedName>
        <fullName evidence="3">Uncharacterized protein</fullName>
    </submittedName>
</protein>
<dbReference type="EMBL" id="JAQQWP010000011">
    <property type="protein sequence ID" value="KAK8095630.1"/>
    <property type="molecule type" value="Genomic_DNA"/>
</dbReference>
<evidence type="ECO:0000313" key="3">
    <source>
        <dbReference type="EMBL" id="KAK8095630.1"/>
    </source>
</evidence>
<feature type="coiled-coil region" evidence="1">
    <location>
        <begin position="200"/>
        <end position="227"/>
    </location>
</feature>
<feature type="compositionally biased region" description="Basic and acidic residues" evidence="2">
    <location>
        <begin position="232"/>
        <end position="243"/>
    </location>
</feature>
<accession>A0AAW0QEZ9</accession>
<evidence type="ECO:0000256" key="1">
    <source>
        <dbReference type="SAM" id="Coils"/>
    </source>
</evidence>
<feature type="compositionally biased region" description="Low complexity" evidence="2">
    <location>
        <begin position="21"/>
        <end position="38"/>
    </location>
</feature>
<feature type="region of interest" description="Disordered" evidence="2">
    <location>
        <begin position="232"/>
        <end position="251"/>
    </location>
</feature>
<name>A0AAW0QEZ9_9PEZI</name>
<feature type="compositionally biased region" description="Basic residues" evidence="2">
    <location>
        <begin position="89"/>
        <end position="103"/>
    </location>
</feature>
<sequence>MRLPQQTRQRRKPLQTDYSEENASSITSTSSEDSSRAAGPQPTEKKYTMLLRSSRSIRREKGKWRAEPQPAFPSDSDERGNNGKSKNANCKKAKPQGQRKRNRVPCHMSAKRVDGHVCDHCGTVAEAAGPWTGTLSINSDWDLDEVIWIDLPVAVLVKAHKIKQDQAIPLATIRLKYERRRRRMPRPKWFGEKLLGAAERREYNRKVRELDQQREREVMEYERQMEQRIEERSGMGRGRHSEPCGRPQRSLLDKWRWNKRDGGASI</sequence>
<proteinExistence type="predicted"/>
<dbReference type="AlphaFoldDB" id="A0AAW0QEZ9"/>
<evidence type="ECO:0000256" key="2">
    <source>
        <dbReference type="SAM" id="MobiDB-lite"/>
    </source>
</evidence>
<organism evidence="3 4">
    <name type="scientific">Apiospora kogelbergensis</name>
    <dbReference type="NCBI Taxonomy" id="1337665"/>
    <lineage>
        <taxon>Eukaryota</taxon>
        <taxon>Fungi</taxon>
        <taxon>Dikarya</taxon>
        <taxon>Ascomycota</taxon>
        <taxon>Pezizomycotina</taxon>
        <taxon>Sordariomycetes</taxon>
        <taxon>Xylariomycetidae</taxon>
        <taxon>Amphisphaeriales</taxon>
        <taxon>Apiosporaceae</taxon>
        <taxon>Apiospora</taxon>
    </lineage>
</organism>
<feature type="region of interest" description="Disordered" evidence="2">
    <location>
        <begin position="1"/>
        <end position="103"/>
    </location>
</feature>
<comment type="caution">
    <text evidence="3">The sequence shown here is derived from an EMBL/GenBank/DDBJ whole genome shotgun (WGS) entry which is preliminary data.</text>
</comment>
<feature type="compositionally biased region" description="Basic and acidic residues" evidence="2">
    <location>
        <begin position="57"/>
        <end position="66"/>
    </location>
</feature>
<reference evidence="3 4" key="1">
    <citation type="submission" date="2023-01" db="EMBL/GenBank/DDBJ databases">
        <title>Analysis of 21 Apiospora genomes using comparative genomics revels a genus with tremendous synthesis potential of carbohydrate active enzymes and secondary metabolites.</title>
        <authorList>
            <person name="Sorensen T."/>
        </authorList>
    </citation>
    <scope>NUCLEOTIDE SEQUENCE [LARGE SCALE GENOMIC DNA]</scope>
    <source>
        <strain evidence="3 4">CBS 117206</strain>
    </source>
</reference>
<gene>
    <name evidence="3" type="ORF">PG999_013652</name>
</gene>
<evidence type="ECO:0000313" key="4">
    <source>
        <dbReference type="Proteomes" id="UP001392437"/>
    </source>
</evidence>
<dbReference type="Proteomes" id="UP001392437">
    <property type="component" value="Unassembled WGS sequence"/>
</dbReference>